<dbReference type="SMART" id="SM00278">
    <property type="entry name" value="HhH1"/>
    <property type="match status" value="3"/>
</dbReference>
<feature type="domain" description="Helix-hairpin-helix DNA-binding motif class 1" evidence="2">
    <location>
        <begin position="228"/>
        <end position="247"/>
    </location>
</feature>
<evidence type="ECO:0000256" key="1">
    <source>
        <dbReference type="SAM" id="MobiDB-lite"/>
    </source>
</evidence>
<feature type="domain" description="Helix-hairpin-helix DNA-binding motif class 1" evidence="2">
    <location>
        <begin position="333"/>
        <end position="352"/>
    </location>
</feature>
<proteinExistence type="predicted"/>
<dbReference type="AlphaFoldDB" id="A0A6A8G9V7"/>
<dbReference type="Proteomes" id="UP000443423">
    <property type="component" value="Unassembled WGS sequence"/>
</dbReference>
<dbReference type="GO" id="GO:0003677">
    <property type="term" value="F:DNA binding"/>
    <property type="evidence" value="ECO:0007669"/>
    <property type="project" value="InterPro"/>
</dbReference>
<evidence type="ECO:0000259" key="2">
    <source>
        <dbReference type="SMART" id="SM00278"/>
    </source>
</evidence>
<dbReference type="Gene3D" id="1.10.150.20">
    <property type="entry name" value="5' to 3' exonuclease, C-terminal subdomain"/>
    <property type="match status" value="2"/>
</dbReference>
<accession>A0A6A8G9V7</accession>
<sequence length="362" mass="39424">MRQPTRLIRDSAERHKLKVSLPGGRYQLSLDDRAVIVLTDELGLSVRDEVPTPFVPFFIAMGDAWFPRQRDVDSVIRDLPSEGSLTAADRDVLVSYVTDSLIAERREKWVLAAIENSPIADQIDSTDLRINKLPEPPKALRTSKKNIVEDSVEHTERQRPTKRDEVAEVEPRTESDTTDQQKPESSAAPKEEAREALQEIPGIGPHRAKQLAEGGVHSLAALADARPVDLAGIDGITEDIATVAVEGAREVLGHTVPASDRLTNQTGVSDDVFSPALSSLAASGVPASEATPTLRVLYGPTVADIDAVSGQQAYFLWEAGYQTPHDVLEASPSELTDVYQVGSTTAAEIQESARSLLERRRD</sequence>
<reference evidence="3 4" key="1">
    <citation type="submission" date="2019-11" db="EMBL/GenBank/DDBJ databases">
        <title>Whole genome sequence of Haloferax sp. MBLA0078.</title>
        <authorList>
            <person name="Seo M.-J."/>
            <person name="Cho E.-S."/>
        </authorList>
    </citation>
    <scope>NUCLEOTIDE SEQUENCE [LARGE SCALE GENOMIC DNA]</scope>
    <source>
        <strain evidence="3 4">MBLA0078</strain>
    </source>
</reference>
<protein>
    <recommendedName>
        <fullName evidence="2">Helix-hairpin-helix DNA-binding motif class 1 domain-containing protein</fullName>
    </recommendedName>
</protein>
<evidence type="ECO:0000313" key="4">
    <source>
        <dbReference type="Proteomes" id="UP000443423"/>
    </source>
</evidence>
<dbReference type="InterPro" id="IPR010995">
    <property type="entry name" value="DNA_repair_Rad51/TF_NusA_a-hlx"/>
</dbReference>
<feature type="domain" description="Helix-hairpin-helix DNA-binding motif class 1" evidence="2">
    <location>
        <begin position="195"/>
        <end position="214"/>
    </location>
</feature>
<name>A0A6A8G9V7_9EURY</name>
<dbReference type="SUPFAM" id="SSF47794">
    <property type="entry name" value="Rad51 N-terminal domain-like"/>
    <property type="match status" value="2"/>
</dbReference>
<comment type="caution">
    <text evidence="3">The sequence shown here is derived from an EMBL/GenBank/DDBJ whole genome shotgun (WGS) entry which is preliminary data.</text>
</comment>
<dbReference type="GO" id="GO:0000166">
    <property type="term" value="F:nucleotide binding"/>
    <property type="evidence" value="ECO:0007669"/>
    <property type="project" value="InterPro"/>
</dbReference>
<dbReference type="Pfam" id="PF14520">
    <property type="entry name" value="HHH_5"/>
    <property type="match status" value="2"/>
</dbReference>
<dbReference type="RefSeq" id="WP_151112041.1">
    <property type="nucleotide sequence ID" value="NZ_WKJQ01000001.1"/>
</dbReference>
<dbReference type="OrthoDB" id="328141at2157"/>
<evidence type="ECO:0000313" key="3">
    <source>
        <dbReference type="EMBL" id="MRW97063.1"/>
    </source>
</evidence>
<dbReference type="EMBL" id="WKJQ01000001">
    <property type="protein sequence ID" value="MRW97063.1"/>
    <property type="molecule type" value="Genomic_DNA"/>
</dbReference>
<dbReference type="GO" id="GO:0006281">
    <property type="term" value="P:DNA repair"/>
    <property type="evidence" value="ECO:0007669"/>
    <property type="project" value="InterPro"/>
</dbReference>
<dbReference type="InterPro" id="IPR003583">
    <property type="entry name" value="Hlx-hairpin-Hlx_DNA-bd_motif"/>
</dbReference>
<gene>
    <name evidence="3" type="ORF">GJR99_10840</name>
</gene>
<keyword evidence="4" id="KW-1185">Reference proteome</keyword>
<organism evidence="3 4">
    <name type="scientific">Haloferax marinum</name>
    <dbReference type="NCBI Taxonomy" id="2666143"/>
    <lineage>
        <taxon>Archaea</taxon>
        <taxon>Methanobacteriati</taxon>
        <taxon>Methanobacteriota</taxon>
        <taxon>Stenosarchaea group</taxon>
        <taxon>Halobacteria</taxon>
        <taxon>Halobacteriales</taxon>
        <taxon>Haloferacaceae</taxon>
        <taxon>Haloferax</taxon>
    </lineage>
</organism>
<feature type="region of interest" description="Disordered" evidence="1">
    <location>
        <begin position="130"/>
        <end position="195"/>
    </location>
</feature>
<feature type="compositionally biased region" description="Basic and acidic residues" evidence="1">
    <location>
        <begin position="146"/>
        <end position="182"/>
    </location>
</feature>